<feature type="compositionally biased region" description="Basic and acidic residues" evidence="1">
    <location>
        <begin position="1"/>
        <end position="10"/>
    </location>
</feature>
<gene>
    <name evidence="2" type="ORF">TBRA_LOCUS16607</name>
</gene>
<proteinExistence type="predicted"/>
<sequence>MAVLSKEEQSCRAAQRARALEREKAKKQPPPTTCPHGQIIKNFYNTCNKCLEKISKFRIPKLANSEYNKIEYELYDGPDDFDTLSPSDHIPEACVFSIQKNDLKDLISTENLKEIEKNYVHGLIDRYKDIFHLPNETLPGTDSKIAKDDAHLVHNRLNNIELRMKRERHDISEALKVLNETAKDLYYLRRDWYRWSYVTDLNYVLNECPLFLCHSLCASASVIRRLQHLNNPLDFYVTERNNGHSPRGQPVGELRGAAASTAWSERSDEPGAATAGARSERLNEPAARSDEPRPPTASARSERPNEPAARPDGPAAATGRTDQPSDSTWCRPCQRRSTTGCRRCWQLQAARFLAHRTRAVVLSNRVTVPGAQRLQRLNEVPSGRSGPGRGGHRRGLGHHPSTACRGEISHAQDDTNLADD</sequence>
<feature type="region of interest" description="Disordered" evidence="1">
    <location>
        <begin position="240"/>
        <end position="334"/>
    </location>
</feature>
<name>A0A6H5J9T8_9HYME</name>
<dbReference type="AlphaFoldDB" id="A0A6H5J9T8"/>
<feature type="compositionally biased region" description="Basic and acidic residues" evidence="1">
    <location>
        <begin position="278"/>
        <end position="293"/>
    </location>
</feature>
<evidence type="ECO:0000313" key="2">
    <source>
        <dbReference type="EMBL" id="CAB0045054.1"/>
    </source>
</evidence>
<feature type="region of interest" description="Disordered" evidence="1">
    <location>
        <begin position="1"/>
        <end position="33"/>
    </location>
</feature>
<protein>
    <submittedName>
        <fullName evidence="2">Uncharacterized protein</fullName>
    </submittedName>
</protein>
<dbReference type="EMBL" id="CADCXV010001522">
    <property type="protein sequence ID" value="CAB0045054.1"/>
    <property type="molecule type" value="Genomic_DNA"/>
</dbReference>
<accession>A0A6H5J9T8</accession>
<keyword evidence="3" id="KW-1185">Reference proteome</keyword>
<evidence type="ECO:0000256" key="1">
    <source>
        <dbReference type="SAM" id="MobiDB-lite"/>
    </source>
</evidence>
<dbReference type="Proteomes" id="UP000479190">
    <property type="component" value="Unassembled WGS sequence"/>
</dbReference>
<evidence type="ECO:0000313" key="3">
    <source>
        <dbReference type="Proteomes" id="UP000479190"/>
    </source>
</evidence>
<reference evidence="2 3" key="1">
    <citation type="submission" date="2020-02" db="EMBL/GenBank/DDBJ databases">
        <authorList>
            <person name="Ferguson B K."/>
        </authorList>
    </citation>
    <scope>NUCLEOTIDE SEQUENCE [LARGE SCALE GENOMIC DNA]</scope>
</reference>
<organism evidence="2 3">
    <name type="scientific">Trichogramma brassicae</name>
    <dbReference type="NCBI Taxonomy" id="86971"/>
    <lineage>
        <taxon>Eukaryota</taxon>
        <taxon>Metazoa</taxon>
        <taxon>Ecdysozoa</taxon>
        <taxon>Arthropoda</taxon>
        <taxon>Hexapoda</taxon>
        <taxon>Insecta</taxon>
        <taxon>Pterygota</taxon>
        <taxon>Neoptera</taxon>
        <taxon>Endopterygota</taxon>
        <taxon>Hymenoptera</taxon>
        <taxon>Apocrita</taxon>
        <taxon>Proctotrupomorpha</taxon>
        <taxon>Chalcidoidea</taxon>
        <taxon>Trichogrammatidae</taxon>
        <taxon>Trichogramma</taxon>
    </lineage>
</organism>
<feature type="region of interest" description="Disordered" evidence="1">
    <location>
        <begin position="377"/>
        <end position="420"/>
    </location>
</feature>